<keyword evidence="3" id="KW-1185">Reference proteome</keyword>
<dbReference type="RefSeq" id="WP_284100837.1">
    <property type="nucleotide sequence ID" value="NZ_JARRAF010000010.1"/>
</dbReference>
<reference evidence="2" key="1">
    <citation type="submission" date="2023-03" db="EMBL/GenBank/DDBJ databases">
        <title>Chitinimonas shenzhenensis gen. nov., sp. nov., a novel member of family Burkholderiaceae isolated from activated sludge collected in Shen Zhen, China.</title>
        <authorList>
            <person name="Wang X."/>
        </authorList>
    </citation>
    <scope>NUCLEOTIDE SEQUENCE</scope>
    <source>
        <strain evidence="2">DQS-5</strain>
    </source>
</reference>
<feature type="domain" description="Thioesterase putative" evidence="1">
    <location>
        <begin position="8"/>
        <end position="147"/>
    </location>
</feature>
<name>A0ABT7DX18_9NEIS</name>
<proteinExistence type="predicted"/>
<dbReference type="Pfam" id="PF09500">
    <property type="entry name" value="YiiD_C"/>
    <property type="match status" value="1"/>
</dbReference>
<evidence type="ECO:0000313" key="2">
    <source>
        <dbReference type="EMBL" id="MDK2124529.1"/>
    </source>
</evidence>
<dbReference type="InterPro" id="IPR012660">
    <property type="entry name" value="YiiD_C"/>
</dbReference>
<dbReference type="EMBL" id="JARRAF010000010">
    <property type="protein sequence ID" value="MDK2124529.1"/>
    <property type="molecule type" value="Genomic_DNA"/>
</dbReference>
<evidence type="ECO:0000313" key="3">
    <source>
        <dbReference type="Proteomes" id="UP001172778"/>
    </source>
</evidence>
<sequence length="154" mass="16294">MRNAATWQSLISSGIPLAAPMAVQAQLDADGHLQLFAPLAPNRNDKGTGFGGSIAALATLAGWCEVLRLTDLHDLGPVEIVIQRGATEYLKPVESDFIARAIPCHAEAAAAFAKILTRRGIGRLAVTVEIWAGNGMAARFDGEFVARTQKPSTT</sequence>
<gene>
    <name evidence="2" type="ORF">PZA18_10755</name>
</gene>
<dbReference type="InterPro" id="IPR029069">
    <property type="entry name" value="HotDog_dom_sf"/>
</dbReference>
<dbReference type="NCBIfam" id="TIGR02447">
    <property type="entry name" value="yiiD_Cterm"/>
    <property type="match status" value="1"/>
</dbReference>
<accession>A0ABT7DX18</accession>
<evidence type="ECO:0000259" key="1">
    <source>
        <dbReference type="Pfam" id="PF09500"/>
    </source>
</evidence>
<organism evidence="2 3">
    <name type="scientific">Parachitinimonas caeni</name>
    <dbReference type="NCBI Taxonomy" id="3031301"/>
    <lineage>
        <taxon>Bacteria</taxon>
        <taxon>Pseudomonadati</taxon>
        <taxon>Pseudomonadota</taxon>
        <taxon>Betaproteobacteria</taxon>
        <taxon>Neisseriales</taxon>
        <taxon>Chitinibacteraceae</taxon>
        <taxon>Parachitinimonas</taxon>
    </lineage>
</organism>
<dbReference type="Proteomes" id="UP001172778">
    <property type="component" value="Unassembled WGS sequence"/>
</dbReference>
<comment type="caution">
    <text evidence="2">The sequence shown here is derived from an EMBL/GenBank/DDBJ whole genome shotgun (WGS) entry which is preliminary data.</text>
</comment>
<dbReference type="Gene3D" id="3.10.129.10">
    <property type="entry name" value="Hotdog Thioesterase"/>
    <property type="match status" value="1"/>
</dbReference>
<dbReference type="SUPFAM" id="SSF54637">
    <property type="entry name" value="Thioesterase/thiol ester dehydrase-isomerase"/>
    <property type="match status" value="1"/>
</dbReference>
<protein>
    <submittedName>
        <fullName evidence="2">YiiD C-terminal domain-containing protein</fullName>
    </submittedName>
</protein>